<evidence type="ECO:0000313" key="2">
    <source>
        <dbReference type="EMBL" id="TMI82862.1"/>
    </source>
</evidence>
<evidence type="ECO:0000313" key="3">
    <source>
        <dbReference type="Proteomes" id="UP000318093"/>
    </source>
</evidence>
<organism evidence="2 3">
    <name type="scientific">Candidatus Segetimicrobium genomatis</name>
    <dbReference type="NCBI Taxonomy" id="2569760"/>
    <lineage>
        <taxon>Bacteria</taxon>
        <taxon>Bacillati</taxon>
        <taxon>Candidatus Sysuimicrobiota</taxon>
        <taxon>Candidatus Sysuimicrobiia</taxon>
        <taxon>Candidatus Sysuimicrobiales</taxon>
        <taxon>Candidatus Segetimicrobiaceae</taxon>
        <taxon>Candidatus Segetimicrobium</taxon>
    </lineage>
</organism>
<comment type="caution">
    <text evidence="2">The sequence shown here is derived from an EMBL/GenBank/DDBJ whole genome shotgun (WGS) entry which is preliminary data.</text>
</comment>
<feature type="transmembrane region" description="Helical" evidence="1">
    <location>
        <begin position="17"/>
        <end position="39"/>
    </location>
</feature>
<name>A0A537JHQ6_9BACT</name>
<accession>A0A537JHQ6</accession>
<gene>
    <name evidence="2" type="ORF">E6H03_04815</name>
</gene>
<protein>
    <recommendedName>
        <fullName evidence="4">General secretion pathway protein GspK</fullName>
    </recommendedName>
</protein>
<feature type="non-terminal residue" evidence="2">
    <location>
        <position position="86"/>
    </location>
</feature>
<dbReference type="AlphaFoldDB" id="A0A537JHQ6"/>
<dbReference type="Proteomes" id="UP000318093">
    <property type="component" value="Unassembled WGS sequence"/>
</dbReference>
<sequence>MPTHIKRRALRECDGTALLVVLIVLLAIAAWSSSFVWLMNQQLTRAGARHRSAAALAVAEAGVHRALSILEGVAPDAPVPGRTWRT</sequence>
<keyword evidence="1" id="KW-1133">Transmembrane helix</keyword>
<keyword evidence="1" id="KW-0472">Membrane</keyword>
<keyword evidence="1" id="KW-0812">Transmembrane</keyword>
<reference evidence="2 3" key="1">
    <citation type="journal article" date="2019" name="Nat. Microbiol.">
        <title>Mediterranean grassland soil C-N compound turnover is dependent on rainfall and depth, and is mediated by genomically divergent microorganisms.</title>
        <authorList>
            <person name="Diamond S."/>
            <person name="Andeer P.F."/>
            <person name="Li Z."/>
            <person name="Crits-Christoph A."/>
            <person name="Burstein D."/>
            <person name="Anantharaman K."/>
            <person name="Lane K.R."/>
            <person name="Thomas B.C."/>
            <person name="Pan C."/>
            <person name="Northen T.R."/>
            <person name="Banfield J.F."/>
        </authorList>
    </citation>
    <scope>NUCLEOTIDE SEQUENCE [LARGE SCALE GENOMIC DNA]</scope>
    <source>
        <strain evidence="2">NP_6</strain>
    </source>
</reference>
<proteinExistence type="predicted"/>
<dbReference type="EMBL" id="VBAN01000140">
    <property type="protein sequence ID" value="TMI82862.1"/>
    <property type="molecule type" value="Genomic_DNA"/>
</dbReference>
<evidence type="ECO:0008006" key="4">
    <source>
        <dbReference type="Google" id="ProtNLM"/>
    </source>
</evidence>
<evidence type="ECO:0000256" key="1">
    <source>
        <dbReference type="SAM" id="Phobius"/>
    </source>
</evidence>